<evidence type="ECO:0000313" key="2">
    <source>
        <dbReference type="EMBL" id="ORB64277.1"/>
    </source>
</evidence>
<accession>A0A1X0JPZ9</accession>
<dbReference type="OrthoDB" id="4764805at2"/>
<protein>
    <submittedName>
        <fullName evidence="2">Uncharacterized protein</fullName>
    </submittedName>
</protein>
<proteinExistence type="predicted"/>
<dbReference type="Proteomes" id="UP000192411">
    <property type="component" value="Unassembled WGS sequence"/>
</dbReference>
<name>A0A1X0JPZ9_9MYCO</name>
<keyword evidence="3" id="KW-1185">Reference proteome</keyword>
<keyword evidence="1" id="KW-0812">Transmembrane</keyword>
<keyword evidence="1" id="KW-1133">Transmembrane helix</keyword>
<dbReference type="AlphaFoldDB" id="A0A1X0JPZ9"/>
<reference evidence="2 3" key="1">
    <citation type="submission" date="2017-02" db="EMBL/GenBank/DDBJ databases">
        <title>The new phylogeny of genus Mycobacterium.</title>
        <authorList>
            <person name="Tortoli E."/>
            <person name="Trovato A."/>
            <person name="Cirillo D.M."/>
        </authorList>
    </citation>
    <scope>NUCLEOTIDE SEQUENCE [LARGE SCALE GENOMIC DNA]</scope>
    <source>
        <strain evidence="2 3">DSM 44338</strain>
    </source>
</reference>
<dbReference type="EMBL" id="MVIM01000008">
    <property type="protein sequence ID" value="ORB64277.1"/>
    <property type="molecule type" value="Genomic_DNA"/>
</dbReference>
<feature type="transmembrane region" description="Helical" evidence="1">
    <location>
        <begin position="37"/>
        <end position="56"/>
    </location>
</feature>
<gene>
    <name evidence="2" type="ORF">BST47_16970</name>
</gene>
<dbReference type="RefSeq" id="WP_083126700.1">
    <property type="nucleotide sequence ID" value="NZ_MVIM01000008.1"/>
</dbReference>
<keyword evidence="1" id="KW-0472">Membrane</keyword>
<evidence type="ECO:0000313" key="3">
    <source>
        <dbReference type="Proteomes" id="UP000192411"/>
    </source>
</evidence>
<sequence length="63" mass="6490">MSTKLLRIAAVLFAAIAVIAGVLQLVAFVVSDYGVRHLVLAIFALSVGVSVLIAVLRAGQAGR</sequence>
<organism evidence="2 3">
    <name type="scientific">Mycolicibacterium tusciae</name>
    <dbReference type="NCBI Taxonomy" id="75922"/>
    <lineage>
        <taxon>Bacteria</taxon>
        <taxon>Bacillati</taxon>
        <taxon>Actinomycetota</taxon>
        <taxon>Actinomycetes</taxon>
        <taxon>Mycobacteriales</taxon>
        <taxon>Mycobacteriaceae</taxon>
        <taxon>Mycolicibacterium</taxon>
    </lineage>
</organism>
<dbReference type="STRING" id="75922.BST47_16970"/>
<evidence type="ECO:0000256" key="1">
    <source>
        <dbReference type="SAM" id="Phobius"/>
    </source>
</evidence>
<comment type="caution">
    <text evidence="2">The sequence shown here is derived from an EMBL/GenBank/DDBJ whole genome shotgun (WGS) entry which is preliminary data.</text>
</comment>